<organism evidence="3 4">
    <name type="scientific">Roseateles albus</name>
    <dbReference type="NCBI Taxonomy" id="2987525"/>
    <lineage>
        <taxon>Bacteria</taxon>
        <taxon>Pseudomonadati</taxon>
        <taxon>Pseudomonadota</taxon>
        <taxon>Betaproteobacteria</taxon>
        <taxon>Burkholderiales</taxon>
        <taxon>Sphaerotilaceae</taxon>
        <taxon>Roseateles</taxon>
    </lineage>
</organism>
<feature type="domain" description="Response regulatory" evidence="2">
    <location>
        <begin position="79"/>
        <end position="195"/>
    </location>
</feature>
<evidence type="ECO:0000259" key="2">
    <source>
        <dbReference type="PROSITE" id="PS50110"/>
    </source>
</evidence>
<name>A0ABT5KFY6_9BURK</name>
<protein>
    <submittedName>
        <fullName evidence="3">Response regulator</fullName>
    </submittedName>
</protein>
<dbReference type="SUPFAM" id="SSF52172">
    <property type="entry name" value="CheY-like"/>
    <property type="match status" value="1"/>
</dbReference>
<dbReference type="InterPro" id="IPR041657">
    <property type="entry name" value="HTH_17"/>
</dbReference>
<dbReference type="InterPro" id="IPR010093">
    <property type="entry name" value="SinI_DNA-bd"/>
</dbReference>
<dbReference type="PROSITE" id="PS50110">
    <property type="entry name" value="RESPONSE_REGULATORY"/>
    <property type="match status" value="1"/>
</dbReference>
<dbReference type="InterPro" id="IPR001789">
    <property type="entry name" value="Sig_transdc_resp-reg_receiver"/>
</dbReference>
<dbReference type="Gene3D" id="1.10.1660.10">
    <property type="match status" value="1"/>
</dbReference>
<dbReference type="Gene3D" id="3.40.50.2300">
    <property type="match status" value="1"/>
</dbReference>
<sequence>MSERAASYTTIEAAKQLGISPASVQRWVDAGHLKAWKTLGGHRRIDAASVTALLNSQSLDAAPPAAQAPAQSQALDEPTLLLVDDDDIARELLEMQVRMLLPSANLLLAENGFQALMMVGRSAPDVVITDMVMPHMNGIEMIRQLQASPKPPLIIAVSSQSRENLARLGGLPDEVLLLAKPVDQALLASALNKLQRDRG</sequence>
<gene>
    <name evidence="3" type="ORF">PRZ03_14750</name>
</gene>
<keyword evidence="4" id="KW-1185">Reference proteome</keyword>
<proteinExistence type="predicted"/>
<dbReference type="EMBL" id="JAQQXT010000008">
    <property type="protein sequence ID" value="MDC8772841.1"/>
    <property type="molecule type" value="Genomic_DNA"/>
</dbReference>
<evidence type="ECO:0000256" key="1">
    <source>
        <dbReference type="PROSITE-ProRule" id="PRU00169"/>
    </source>
</evidence>
<dbReference type="InterPro" id="IPR009061">
    <property type="entry name" value="DNA-bd_dom_put_sf"/>
</dbReference>
<comment type="caution">
    <text evidence="3">The sequence shown here is derived from an EMBL/GenBank/DDBJ whole genome shotgun (WGS) entry which is preliminary data.</text>
</comment>
<dbReference type="CDD" id="cd04762">
    <property type="entry name" value="HTH_MerR-trunc"/>
    <property type="match status" value="1"/>
</dbReference>
<dbReference type="SMART" id="SM00448">
    <property type="entry name" value="REC"/>
    <property type="match status" value="1"/>
</dbReference>
<accession>A0ABT5KFY6</accession>
<keyword evidence="1" id="KW-0597">Phosphoprotein</keyword>
<dbReference type="InterPro" id="IPR052048">
    <property type="entry name" value="ST_Response_Regulator"/>
</dbReference>
<evidence type="ECO:0000313" key="4">
    <source>
        <dbReference type="Proteomes" id="UP001221189"/>
    </source>
</evidence>
<dbReference type="Pfam" id="PF00072">
    <property type="entry name" value="Response_reg"/>
    <property type="match status" value="1"/>
</dbReference>
<dbReference type="PANTHER" id="PTHR43228">
    <property type="entry name" value="TWO-COMPONENT RESPONSE REGULATOR"/>
    <property type="match status" value="1"/>
</dbReference>
<dbReference type="Proteomes" id="UP001221189">
    <property type="component" value="Unassembled WGS sequence"/>
</dbReference>
<dbReference type="RefSeq" id="WP_273600999.1">
    <property type="nucleotide sequence ID" value="NZ_JAQQXT010000008.1"/>
</dbReference>
<dbReference type="SUPFAM" id="SSF46955">
    <property type="entry name" value="Putative DNA-binding domain"/>
    <property type="match status" value="1"/>
</dbReference>
<dbReference type="NCBIfam" id="TIGR01764">
    <property type="entry name" value="excise"/>
    <property type="match status" value="1"/>
</dbReference>
<feature type="modified residue" description="4-aspartylphosphate" evidence="1">
    <location>
        <position position="130"/>
    </location>
</feature>
<dbReference type="InterPro" id="IPR011006">
    <property type="entry name" value="CheY-like_superfamily"/>
</dbReference>
<dbReference type="Pfam" id="PF12728">
    <property type="entry name" value="HTH_17"/>
    <property type="match status" value="1"/>
</dbReference>
<dbReference type="PANTHER" id="PTHR43228:SF1">
    <property type="entry name" value="TWO-COMPONENT RESPONSE REGULATOR ARR22"/>
    <property type="match status" value="1"/>
</dbReference>
<evidence type="ECO:0000313" key="3">
    <source>
        <dbReference type="EMBL" id="MDC8772841.1"/>
    </source>
</evidence>
<reference evidence="3 4" key="1">
    <citation type="submission" date="2022-10" db="EMBL/GenBank/DDBJ databases">
        <title>Paucibacter sp. hw1 Genome sequencing.</title>
        <authorList>
            <person name="Park S."/>
        </authorList>
    </citation>
    <scope>NUCLEOTIDE SEQUENCE [LARGE SCALE GENOMIC DNA]</scope>
    <source>
        <strain evidence="4">hw1</strain>
    </source>
</reference>